<dbReference type="AlphaFoldDB" id="A0A1H8YNH7"/>
<dbReference type="EMBL" id="FOEF01000030">
    <property type="protein sequence ID" value="SEP53754.1"/>
    <property type="molecule type" value="Genomic_DNA"/>
</dbReference>
<proteinExistence type="predicted"/>
<protein>
    <submittedName>
        <fullName evidence="1">Uncharacterized protein</fullName>
    </submittedName>
</protein>
<evidence type="ECO:0000313" key="1">
    <source>
        <dbReference type="EMBL" id="SEP53754.1"/>
    </source>
</evidence>
<gene>
    <name evidence="1" type="ORF">SAMN04489732_13056</name>
</gene>
<organism evidence="1 2">
    <name type="scientific">Amycolatopsis saalfeldensis</name>
    <dbReference type="NCBI Taxonomy" id="394193"/>
    <lineage>
        <taxon>Bacteria</taxon>
        <taxon>Bacillati</taxon>
        <taxon>Actinomycetota</taxon>
        <taxon>Actinomycetes</taxon>
        <taxon>Pseudonocardiales</taxon>
        <taxon>Pseudonocardiaceae</taxon>
        <taxon>Amycolatopsis</taxon>
    </lineage>
</organism>
<accession>A0A1H8YNH7</accession>
<dbReference type="Proteomes" id="UP000198582">
    <property type="component" value="Unassembled WGS sequence"/>
</dbReference>
<evidence type="ECO:0000313" key="2">
    <source>
        <dbReference type="Proteomes" id="UP000198582"/>
    </source>
</evidence>
<keyword evidence="2" id="KW-1185">Reference proteome</keyword>
<reference evidence="1 2" key="1">
    <citation type="submission" date="2016-10" db="EMBL/GenBank/DDBJ databases">
        <authorList>
            <person name="de Groot N.N."/>
        </authorList>
    </citation>
    <scope>NUCLEOTIDE SEQUENCE [LARGE SCALE GENOMIC DNA]</scope>
    <source>
        <strain evidence="1 2">DSM 44993</strain>
    </source>
</reference>
<dbReference type="RefSeq" id="WP_091628605.1">
    <property type="nucleotide sequence ID" value="NZ_FOEF01000030.1"/>
</dbReference>
<dbReference type="STRING" id="394193.SAMN04489732_13056"/>
<name>A0A1H8YNH7_9PSEU</name>
<sequence>MKETIGFMPGLLEFLATSVDEATEMEALLKAAEPGSLPAAQLQEIVRLYGPHTTELDRNQRKRVRWERDHPHAPGIEDYARLVDEQRQRHEHIADLVTSRHGVEIAAAAPVPGAVAADTADDAKQVRLAELAFDLIASYADARPDQVCEAVAQIHAARATDEVLVEVIRFTAFVAAHARTTEAALAPRAEARAKVLSLLAATVPPHEEIAAAAAIDGLREGDVQLALETLVAGPGGATLAAHTFAAHTAVLAAEVCVPGGFTTSGLTVAGDEVFARV</sequence>